<keyword evidence="5" id="KW-1015">Disulfide bond</keyword>
<dbReference type="GO" id="GO:0016671">
    <property type="term" value="F:oxidoreductase activity, acting on a sulfur group of donors, disulfide as acceptor"/>
    <property type="evidence" value="ECO:0007669"/>
    <property type="project" value="UniProtKB-ARBA"/>
</dbReference>
<dbReference type="InterPro" id="IPR036249">
    <property type="entry name" value="Thioredoxin-like_sf"/>
</dbReference>
<dbReference type="FunFam" id="3.40.30.10:FF:000104">
    <property type="entry name" value="Thioredoxin"/>
    <property type="match status" value="1"/>
</dbReference>
<evidence type="ECO:0000256" key="1">
    <source>
        <dbReference type="ARBA" id="ARBA00004496"/>
    </source>
</evidence>
<keyword evidence="3" id="KW-0963">Cytoplasm</keyword>
<dbReference type="PROSITE" id="PS51352">
    <property type="entry name" value="THIOREDOXIN_2"/>
    <property type="match status" value="1"/>
</dbReference>
<dbReference type="EMBL" id="CP144699">
    <property type="protein sequence ID" value="WVZ20750.1"/>
    <property type="molecule type" value="Genomic_DNA"/>
</dbReference>
<dbReference type="PROSITE" id="PS00194">
    <property type="entry name" value="THIOREDOXIN_1"/>
    <property type="match status" value="1"/>
</dbReference>
<dbReference type="PANTHER" id="PTHR10438">
    <property type="entry name" value="THIOREDOXIN"/>
    <property type="match status" value="1"/>
</dbReference>
<dbReference type="Gene3D" id="3.40.30.10">
    <property type="entry name" value="Glutaredoxin"/>
    <property type="match status" value="1"/>
</dbReference>
<reference evidence="9 10" key="1">
    <citation type="journal article" date="2023" name="Life. Sci Alliance">
        <title>Evolutionary insights into 3D genome organization and epigenetic landscape of Vigna mungo.</title>
        <authorList>
            <person name="Junaid A."/>
            <person name="Singh B."/>
            <person name="Bhatia S."/>
        </authorList>
    </citation>
    <scope>NUCLEOTIDE SEQUENCE [LARGE SCALE GENOMIC DNA]</scope>
    <source>
        <strain evidence="9">Urdbean</strain>
    </source>
</reference>
<comment type="subcellular location">
    <subcellularLocation>
        <location evidence="1">Cytoplasm</location>
    </subcellularLocation>
</comment>
<keyword evidence="6" id="KW-0676">Redox-active center</keyword>
<evidence type="ECO:0000256" key="7">
    <source>
        <dbReference type="ARBA" id="ARBA00038353"/>
    </source>
</evidence>
<keyword evidence="10" id="KW-1185">Reference proteome</keyword>
<keyword evidence="4" id="KW-0249">Electron transport</keyword>
<sequence length="122" mass="13500">MAAEEGQVISVHTVSDWKERLEKGKEANKLIVVDFTASWCGPCRFIAPILAEIAKKLPRVTFLKVDVDELESVSKEWEIEAMPTFLFLKEGKLVDKVVGAKKDELQQKITMHADAAAAGSSI</sequence>
<keyword evidence="2" id="KW-0813">Transport</keyword>
<dbReference type="GO" id="GO:0005737">
    <property type="term" value="C:cytoplasm"/>
    <property type="evidence" value="ECO:0007669"/>
    <property type="project" value="UniProtKB-SubCell"/>
</dbReference>
<protein>
    <recommendedName>
        <fullName evidence="8">Thioredoxin domain-containing protein</fullName>
    </recommendedName>
</protein>
<dbReference type="Pfam" id="PF00085">
    <property type="entry name" value="Thioredoxin"/>
    <property type="match status" value="1"/>
</dbReference>
<organism evidence="9 10">
    <name type="scientific">Vigna mungo</name>
    <name type="common">Black gram</name>
    <name type="synonym">Phaseolus mungo</name>
    <dbReference type="NCBI Taxonomy" id="3915"/>
    <lineage>
        <taxon>Eukaryota</taxon>
        <taxon>Viridiplantae</taxon>
        <taxon>Streptophyta</taxon>
        <taxon>Embryophyta</taxon>
        <taxon>Tracheophyta</taxon>
        <taxon>Spermatophyta</taxon>
        <taxon>Magnoliopsida</taxon>
        <taxon>eudicotyledons</taxon>
        <taxon>Gunneridae</taxon>
        <taxon>Pentapetalae</taxon>
        <taxon>rosids</taxon>
        <taxon>fabids</taxon>
        <taxon>Fabales</taxon>
        <taxon>Fabaceae</taxon>
        <taxon>Papilionoideae</taxon>
        <taxon>50 kb inversion clade</taxon>
        <taxon>NPAAA clade</taxon>
        <taxon>indigoferoid/millettioid clade</taxon>
        <taxon>Phaseoleae</taxon>
        <taxon>Vigna</taxon>
    </lineage>
</organism>
<dbReference type="InterPro" id="IPR017937">
    <property type="entry name" value="Thioredoxin_CS"/>
</dbReference>
<dbReference type="SUPFAM" id="SSF52833">
    <property type="entry name" value="Thioredoxin-like"/>
    <property type="match status" value="1"/>
</dbReference>
<evidence type="ECO:0000256" key="6">
    <source>
        <dbReference type="ARBA" id="ARBA00023284"/>
    </source>
</evidence>
<evidence type="ECO:0000313" key="10">
    <source>
        <dbReference type="Proteomes" id="UP001374535"/>
    </source>
</evidence>
<evidence type="ECO:0000256" key="5">
    <source>
        <dbReference type="ARBA" id="ARBA00023157"/>
    </source>
</evidence>
<dbReference type="InterPro" id="IPR013766">
    <property type="entry name" value="Thioredoxin_domain"/>
</dbReference>
<gene>
    <name evidence="9" type="ORF">V8G54_008072</name>
</gene>
<dbReference type="CDD" id="cd02947">
    <property type="entry name" value="TRX_family"/>
    <property type="match status" value="1"/>
</dbReference>
<evidence type="ECO:0000256" key="3">
    <source>
        <dbReference type="ARBA" id="ARBA00022490"/>
    </source>
</evidence>
<feature type="domain" description="Thioredoxin" evidence="8">
    <location>
        <begin position="1"/>
        <end position="114"/>
    </location>
</feature>
<dbReference type="PANTHER" id="PTHR10438:SF453">
    <property type="entry name" value="THIOREDOXIN H4-RELATED"/>
    <property type="match status" value="1"/>
</dbReference>
<evidence type="ECO:0000259" key="8">
    <source>
        <dbReference type="PROSITE" id="PS51352"/>
    </source>
</evidence>
<dbReference type="PRINTS" id="PR00421">
    <property type="entry name" value="THIOREDOXIN"/>
</dbReference>
<dbReference type="Proteomes" id="UP001374535">
    <property type="component" value="Chromosome 2"/>
</dbReference>
<evidence type="ECO:0000256" key="2">
    <source>
        <dbReference type="ARBA" id="ARBA00022448"/>
    </source>
</evidence>
<comment type="similarity">
    <text evidence="7">Belongs to the thioredoxin family. Plant H-type subfamily.</text>
</comment>
<dbReference type="InterPro" id="IPR050620">
    <property type="entry name" value="Thioredoxin_H-type-like"/>
</dbReference>
<evidence type="ECO:0000313" key="9">
    <source>
        <dbReference type="EMBL" id="WVZ20750.1"/>
    </source>
</evidence>
<proteinExistence type="inferred from homology"/>
<dbReference type="AlphaFoldDB" id="A0AAQ3P344"/>
<evidence type="ECO:0000256" key="4">
    <source>
        <dbReference type="ARBA" id="ARBA00022982"/>
    </source>
</evidence>
<name>A0AAQ3P344_VIGMU</name>
<accession>A0AAQ3P344</accession>